<feature type="region of interest" description="Disordered" evidence="1">
    <location>
        <begin position="65"/>
        <end position="84"/>
    </location>
</feature>
<reference evidence="2 3" key="1">
    <citation type="journal article" date="2010" name="Nature">
        <title>The Ectocarpus genome and the independent evolution of multicellularity in brown algae.</title>
        <authorList>
            <person name="Cock J.M."/>
            <person name="Sterck L."/>
            <person name="Rouze P."/>
            <person name="Scornet D."/>
            <person name="Allen A.E."/>
            <person name="Amoutzias G."/>
            <person name="Anthouard V."/>
            <person name="Artiguenave F."/>
            <person name="Aury J.M."/>
            <person name="Badger J.H."/>
            <person name="Beszteri B."/>
            <person name="Billiau K."/>
            <person name="Bonnet E."/>
            <person name="Bothwell J.H."/>
            <person name="Bowler C."/>
            <person name="Boyen C."/>
            <person name="Brownlee C."/>
            <person name="Carrano C.J."/>
            <person name="Charrier B."/>
            <person name="Cho G.Y."/>
            <person name="Coelho S.M."/>
            <person name="Collen J."/>
            <person name="Corre E."/>
            <person name="Da Silva C."/>
            <person name="Delage L."/>
            <person name="Delaroque N."/>
            <person name="Dittami S.M."/>
            <person name="Doulbeau S."/>
            <person name="Elias M."/>
            <person name="Farnham G."/>
            <person name="Gachon C.M."/>
            <person name="Gschloessl B."/>
            <person name="Heesch S."/>
            <person name="Jabbari K."/>
            <person name="Jubin C."/>
            <person name="Kawai H."/>
            <person name="Kimura K."/>
            <person name="Kloareg B."/>
            <person name="Kupper F.C."/>
            <person name="Lang D."/>
            <person name="Le Bail A."/>
            <person name="Leblanc C."/>
            <person name="Lerouge P."/>
            <person name="Lohr M."/>
            <person name="Lopez P.J."/>
            <person name="Martens C."/>
            <person name="Maumus F."/>
            <person name="Michel G."/>
            <person name="Miranda-Saavedra D."/>
            <person name="Morales J."/>
            <person name="Moreau H."/>
            <person name="Motomura T."/>
            <person name="Nagasato C."/>
            <person name="Napoli C.A."/>
            <person name="Nelson D.R."/>
            <person name="Nyvall-Collen P."/>
            <person name="Peters A.F."/>
            <person name="Pommier C."/>
            <person name="Potin P."/>
            <person name="Poulain J."/>
            <person name="Quesneville H."/>
            <person name="Read B."/>
            <person name="Rensing S.A."/>
            <person name="Ritter A."/>
            <person name="Rousvoal S."/>
            <person name="Samanta M."/>
            <person name="Samson G."/>
            <person name="Schroeder D.C."/>
            <person name="Segurens B."/>
            <person name="Strittmatter M."/>
            <person name="Tonon T."/>
            <person name="Tregear J.W."/>
            <person name="Valentin K."/>
            <person name="von Dassow P."/>
            <person name="Yamagishi T."/>
            <person name="Van de Peer Y."/>
            <person name="Wincker P."/>
        </authorList>
    </citation>
    <scope>NUCLEOTIDE SEQUENCE [LARGE SCALE GENOMIC DNA]</scope>
    <source>
        <strain evidence="3">Ec32 / CCAP1310/4</strain>
    </source>
</reference>
<name>D7FH36_ECTSI</name>
<dbReference type="EMBL" id="FN649755">
    <property type="protein sequence ID" value="CBJ28411.1"/>
    <property type="molecule type" value="Genomic_DNA"/>
</dbReference>
<keyword evidence="3" id="KW-1185">Reference proteome</keyword>
<evidence type="ECO:0000256" key="1">
    <source>
        <dbReference type="SAM" id="MobiDB-lite"/>
    </source>
</evidence>
<dbReference type="AlphaFoldDB" id="D7FH36"/>
<evidence type="ECO:0000313" key="3">
    <source>
        <dbReference type="Proteomes" id="UP000002630"/>
    </source>
</evidence>
<dbReference type="InParanoid" id="D7FH36"/>
<sequence length="119" mass="12712">MMLALSRYRWDSYSRCRWRRGGDGQQALRLPPGPQDSLRLSRSPRVYKGQRSVFRRGEGGGVGVVERLARGGPAGETGRAEGRRCGGGGGGEVFAAKNLCGHVCQGKTQACKGGNNASF</sequence>
<protein>
    <submittedName>
        <fullName evidence="2">Uncharacterized protein</fullName>
    </submittedName>
</protein>
<evidence type="ECO:0000313" key="2">
    <source>
        <dbReference type="EMBL" id="CBJ28411.1"/>
    </source>
</evidence>
<accession>D7FH36</accession>
<gene>
    <name evidence="2" type="ORF">Esi_0105_0001</name>
</gene>
<dbReference type="EMBL" id="FN647737">
    <property type="protein sequence ID" value="CBJ28411.1"/>
    <property type="molecule type" value="Genomic_DNA"/>
</dbReference>
<organism evidence="2 3">
    <name type="scientific">Ectocarpus siliculosus</name>
    <name type="common">Brown alga</name>
    <name type="synonym">Conferva siliculosa</name>
    <dbReference type="NCBI Taxonomy" id="2880"/>
    <lineage>
        <taxon>Eukaryota</taxon>
        <taxon>Sar</taxon>
        <taxon>Stramenopiles</taxon>
        <taxon>Ochrophyta</taxon>
        <taxon>PX clade</taxon>
        <taxon>Phaeophyceae</taxon>
        <taxon>Ectocarpales</taxon>
        <taxon>Ectocarpaceae</taxon>
        <taxon>Ectocarpus</taxon>
    </lineage>
</organism>
<dbReference type="Proteomes" id="UP000002630">
    <property type="component" value="Linkage Group LG30"/>
</dbReference>
<proteinExistence type="predicted"/>